<keyword evidence="1" id="KW-0472">Membrane</keyword>
<reference evidence="2 3" key="1">
    <citation type="submission" date="2018-02" db="EMBL/GenBank/DDBJ databases">
        <title>Draft genome sequence of bacterial isolates from marine environment.</title>
        <authorList>
            <person name="Singh S.K."/>
            <person name="Hill R."/>
            <person name="Major S."/>
            <person name="Cai H."/>
            <person name="Li Y."/>
        </authorList>
    </citation>
    <scope>NUCLEOTIDE SEQUENCE [LARGE SCALE GENOMIC DNA]</scope>
    <source>
        <strain evidence="2 3">IMET F</strain>
    </source>
</reference>
<evidence type="ECO:0000256" key="1">
    <source>
        <dbReference type="SAM" id="Phobius"/>
    </source>
</evidence>
<gene>
    <name evidence="2" type="ORF">C3729_04100</name>
</gene>
<evidence type="ECO:0000313" key="2">
    <source>
        <dbReference type="EMBL" id="PPZ92167.1"/>
    </source>
</evidence>
<name>A0A2S7I6G2_9FLAO</name>
<dbReference type="EMBL" id="PTPZ01000002">
    <property type="protein sequence ID" value="PPZ92167.1"/>
    <property type="molecule type" value="Genomic_DNA"/>
</dbReference>
<keyword evidence="1" id="KW-1133">Transmembrane helix</keyword>
<protein>
    <submittedName>
        <fullName evidence="2">Uncharacterized protein</fullName>
    </submittedName>
</protein>
<proteinExistence type="predicted"/>
<organism evidence="2 3">
    <name type="scientific">Cloacibacterium normanense</name>
    <dbReference type="NCBI Taxonomy" id="237258"/>
    <lineage>
        <taxon>Bacteria</taxon>
        <taxon>Pseudomonadati</taxon>
        <taxon>Bacteroidota</taxon>
        <taxon>Flavobacteriia</taxon>
        <taxon>Flavobacteriales</taxon>
        <taxon>Weeksellaceae</taxon>
    </lineage>
</organism>
<sequence length="167" mass="19277">MKDFNIEQLAKKIPYKIPENTFEEMQENVLNKTVRKKEHQPKIFKINFSMVTSIAAALALIFGFTFLWKTNQTEFSKPSQDSVQSITKVETIQPKPEQNNTQNSLQNIVKENNSEVAHTPNPEITEQIVNSKNTAENYEQLLNSLTQEELAELSKNTTHDIYLDLYN</sequence>
<feature type="transmembrane region" description="Helical" evidence="1">
    <location>
        <begin position="46"/>
        <end position="68"/>
    </location>
</feature>
<dbReference type="RefSeq" id="WP_104792989.1">
    <property type="nucleotide sequence ID" value="NZ_PTPZ01000002.1"/>
</dbReference>
<evidence type="ECO:0000313" key="3">
    <source>
        <dbReference type="Proteomes" id="UP000238565"/>
    </source>
</evidence>
<accession>A0A2S7I6G2</accession>
<dbReference type="Proteomes" id="UP000238565">
    <property type="component" value="Unassembled WGS sequence"/>
</dbReference>
<comment type="caution">
    <text evidence="2">The sequence shown here is derived from an EMBL/GenBank/DDBJ whole genome shotgun (WGS) entry which is preliminary data.</text>
</comment>
<keyword evidence="1" id="KW-0812">Transmembrane</keyword>
<dbReference type="AlphaFoldDB" id="A0A2S7I6G2"/>